<keyword evidence="2" id="KW-1185">Reference proteome</keyword>
<dbReference type="Gene3D" id="3.30.70.270">
    <property type="match status" value="1"/>
</dbReference>
<dbReference type="Gene3D" id="3.10.10.10">
    <property type="entry name" value="HIV Type 1 Reverse Transcriptase, subunit A, domain 1"/>
    <property type="match status" value="1"/>
</dbReference>
<gene>
    <name evidence="1" type="ORF">HETIRDRAFT_314490</name>
</gene>
<dbReference type="InParanoid" id="W4KFK7"/>
<dbReference type="InterPro" id="IPR043502">
    <property type="entry name" value="DNA/RNA_pol_sf"/>
</dbReference>
<dbReference type="Proteomes" id="UP000030671">
    <property type="component" value="Unassembled WGS sequence"/>
</dbReference>
<sequence>FFARKNNSSLCLKQDYRELYKFTVKNKYPIPNSWMLMNRVKDTIIFLKFNI</sequence>
<dbReference type="HOGENOM" id="CLU_3111942_0_0_1"/>
<dbReference type="SUPFAM" id="SSF56672">
    <property type="entry name" value="DNA/RNA polymerases"/>
    <property type="match status" value="1"/>
</dbReference>
<feature type="non-terminal residue" evidence="1">
    <location>
        <position position="1"/>
    </location>
</feature>
<name>W4KFK7_HETIT</name>
<organism evidence="1 2">
    <name type="scientific">Heterobasidion irregulare (strain TC 32-1)</name>
    <dbReference type="NCBI Taxonomy" id="747525"/>
    <lineage>
        <taxon>Eukaryota</taxon>
        <taxon>Fungi</taxon>
        <taxon>Dikarya</taxon>
        <taxon>Basidiomycota</taxon>
        <taxon>Agaricomycotina</taxon>
        <taxon>Agaricomycetes</taxon>
        <taxon>Russulales</taxon>
        <taxon>Bondarzewiaceae</taxon>
        <taxon>Heterobasidion</taxon>
        <taxon>Heterobasidion annosum species complex</taxon>
    </lineage>
</organism>
<dbReference type="RefSeq" id="XP_009544279.1">
    <property type="nucleotide sequence ID" value="XM_009545984.1"/>
</dbReference>
<evidence type="ECO:0000313" key="1">
    <source>
        <dbReference type="EMBL" id="ETW84633.1"/>
    </source>
</evidence>
<protein>
    <submittedName>
        <fullName evidence="1">Uncharacterized protein</fullName>
    </submittedName>
</protein>
<dbReference type="EMBL" id="KI925456">
    <property type="protein sequence ID" value="ETW84633.1"/>
    <property type="molecule type" value="Genomic_DNA"/>
</dbReference>
<accession>W4KFK7</accession>
<evidence type="ECO:0000313" key="2">
    <source>
        <dbReference type="Proteomes" id="UP000030671"/>
    </source>
</evidence>
<dbReference type="KEGG" id="hir:HETIRDRAFT_314490"/>
<proteinExistence type="predicted"/>
<dbReference type="InterPro" id="IPR043128">
    <property type="entry name" value="Rev_trsase/Diguanyl_cyclase"/>
</dbReference>
<dbReference type="AlphaFoldDB" id="W4KFK7"/>
<reference evidence="1 2" key="1">
    <citation type="journal article" date="2012" name="New Phytol.">
        <title>Insight into trade-off between wood decay and parasitism from the genome of a fungal forest pathogen.</title>
        <authorList>
            <person name="Olson A."/>
            <person name="Aerts A."/>
            <person name="Asiegbu F."/>
            <person name="Belbahri L."/>
            <person name="Bouzid O."/>
            <person name="Broberg A."/>
            <person name="Canback B."/>
            <person name="Coutinho P.M."/>
            <person name="Cullen D."/>
            <person name="Dalman K."/>
            <person name="Deflorio G."/>
            <person name="van Diepen L.T."/>
            <person name="Dunand C."/>
            <person name="Duplessis S."/>
            <person name="Durling M."/>
            <person name="Gonthier P."/>
            <person name="Grimwood J."/>
            <person name="Fossdal C.G."/>
            <person name="Hansson D."/>
            <person name="Henrissat B."/>
            <person name="Hietala A."/>
            <person name="Himmelstrand K."/>
            <person name="Hoffmeister D."/>
            <person name="Hogberg N."/>
            <person name="James T.Y."/>
            <person name="Karlsson M."/>
            <person name="Kohler A."/>
            <person name="Kues U."/>
            <person name="Lee Y.H."/>
            <person name="Lin Y.C."/>
            <person name="Lind M."/>
            <person name="Lindquist E."/>
            <person name="Lombard V."/>
            <person name="Lucas S."/>
            <person name="Lunden K."/>
            <person name="Morin E."/>
            <person name="Murat C."/>
            <person name="Park J."/>
            <person name="Raffaello T."/>
            <person name="Rouze P."/>
            <person name="Salamov A."/>
            <person name="Schmutz J."/>
            <person name="Solheim H."/>
            <person name="Stahlberg J."/>
            <person name="Velez H."/>
            <person name="de Vries R.P."/>
            <person name="Wiebenga A."/>
            <person name="Woodward S."/>
            <person name="Yakovlev I."/>
            <person name="Garbelotto M."/>
            <person name="Martin F."/>
            <person name="Grigoriev I.V."/>
            <person name="Stenlid J."/>
        </authorList>
    </citation>
    <scope>NUCLEOTIDE SEQUENCE [LARGE SCALE GENOMIC DNA]</scope>
    <source>
        <strain evidence="1 2">TC 32-1</strain>
    </source>
</reference>
<dbReference type="GeneID" id="20670132"/>